<dbReference type="PIRSF" id="PIRSF000097">
    <property type="entry name" value="AKR"/>
    <property type="match status" value="1"/>
</dbReference>
<evidence type="ECO:0000256" key="2">
    <source>
        <dbReference type="PIRSR" id="PIRSR000097-1"/>
    </source>
</evidence>
<dbReference type="PANTHER" id="PTHR11732">
    <property type="entry name" value="ALDO/KETO REDUCTASE"/>
    <property type="match status" value="1"/>
</dbReference>
<dbReference type="FunFam" id="3.20.20.100:FF:000002">
    <property type="entry name" value="2,5-diketo-D-gluconic acid reductase A"/>
    <property type="match status" value="1"/>
</dbReference>
<dbReference type="AlphaFoldDB" id="A0A813TPT2"/>
<evidence type="ECO:0000256" key="3">
    <source>
        <dbReference type="PIRSR" id="PIRSR000097-2"/>
    </source>
</evidence>
<protein>
    <recommendedName>
        <fullName evidence="6">NADP-dependent oxidoreductase domain-containing protein</fullName>
    </recommendedName>
</protein>
<dbReference type="InterPro" id="IPR036812">
    <property type="entry name" value="NAD(P)_OxRdtase_dom_sf"/>
</dbReference>
<feature type="domain" description="NADP-dependent oxidoreductase" evidence="6">
    <location>
        <begin position="40"/>
        <end position="321"/>
    </location>
</feature>
<evidence type="ECO:0000256" key="5">
    <source>
        <dbReference type="SAM" id="MobiDB-lite"/>
    </source>
</evidence>
<evidence type="ECO:0000313" key="8">
    <source>
        <dbReference type="EMBL" id="CAF3602958.1"/>
    </source>
</evidence>
<dbReference type="InterPro" id="IPR020471">
    <property type="entry name" value="AKR"/>
</dbReference>
<feature type="site" description="Lowers pKa of active site Tyr" evidence="4">
    <location>
        <position position="104"/>
    </location>
</feature>
<keyword evidence="1" id="KW-0560">Oxidoreductase</keyword>
<feature type="region of interest" description="Disordered" evidence="5">
    <location>
        <begin position="236"/>
        <end position="255"/>
    </location>
</feature>
<proteinExistence type="predicted"/>
<accession>A0A813TPT2</accession>
<dbReference type="Proteomes" id="UP000663829">
    <property type="component" value="Unassembled WGS sequence"/>
</dbReference>
<dbReference type="GO" id="GO:0016616">
    <property type="term" value="F:oxidoreductase activity, acting on the CH-OH group of donors, NAD or NADP as acceptor"/>
    <property type="evidence" value="ECO:0007669"/>
    <property type="project" value="UniProtKB-ARBA"/>
</dbReference>
<name>A0A813TPT2_9BILA</name>
<reference evidence="7" key="1">
    <citation type="submission" date="2021-02" db="EMBL/GenBank/DDBJ databases">
        <authorList>
            <person name="Nowell W R."/>
        </authorList>
    </citation>
    <scope>NUCLEOTIDE SEQUENCE</scope>
</reference>
<dbReference type="InterPro" id="IPR018170">
    <property type="entry name" value="Aldo/ket_reductase_CS"/>
</dbReference>
<dbReference type="Pfam" id="PF00248">
    <property type="entry name" value="Aldo_ket_red"/>
    <property type="match status" value="1"/>
</dbReference>
<evidence type="ECO:0000259" key="6">
    <source>
        <dbReference type="Pfam" id="PF00248"/>
    </source>
</evidence>
<evidence type="ECO:0000313" key="7">
    <source>
        <dbReference type="EMBL" id="CAF0816803.1"/>
    </source>
</evidence>
<feature type="active site" description="Proton donor" evidence="2">
    <location>
        <position position="76"/>
    </location>
</feature>
<comment type="caution">
    <text evidence="7">The sequence shown here is derived from an EMBL/GenBank/DDBJ whole genome shotgun (WGS) entry which is preliminary data.</text>
</comment>
<dbReference type="EMBL" id="CAJNOQ010000578">
    <property type="protein sequence ID" value="CAF0816803.1"/>
    <property type="molecule type" value="Genomic_DNA"/>
</dbReference>
<dbReference type="SUPFAM" id="SSF51430">
    <property type="entry name" value="NAD(P)-linked oxidoreductase"/>
    <property type="match status" value="1"/>
</dbReference>
<keyword evidence="9" id="KW-1185">Reference proteome</keyword>
<sequence length="352" mass="39671">MSSSIDKEKSVSTTITVEHGVDPTKVATKTIYTGAKIPVIGLGTFGSDKYSDEDVAKAVLDAAAHGYRHFDCASVYGNEKRIGQSLKTILDGGVKREDLFITSKLWNDKHAEEDVIPQCKQSLKDLQLDYLDLYLIHWPFLNHHAKGVSADARDLQAKPYSHDAYMKTWRQMEKLVELGLVRHIGTSNVTKPKLELILRDAKIKPAVNQMELHPHFQQPDLFEFVTKQGIIPVAFSPLGSPSRPERDRTPTDSVPMDDPVIVEIAHRLNIDSASVCIIWAIQRGAVPIPFSVKRVQYLNILKAVVGERLTDDDMQKISAIERNNRFIKGHVFLWPGAKDWNALWDRDDQISE</sequence>
<dbReference type="PRINTS" id="PR00069">
    <property type="entry name" value="ALDKETRDTASE"/>
</dbReference>
<evidence type="ECO:0000256" key="4">
    <source>
        <dbReference type="PIRSR" id="PIRSR000097-3"/>
    </source>
</evidence>
<dbReference type="Gene3D" id="3.20.20.100">
    <property type="entry name" value="NADP-dependent oxidoreductase domain"/>
    <property type="match status" value="1"/>
</dbReference>
<dbReference type="OrthoDB" id="416253at2759"/>
<feature type="binding site" evidence="3">
    <location>
        <position position="137"/>
    </location>
    <ligand>
        <name>substrate</name>
    </ligand>
</feature>
<dbReference type="PROSITE" id="PS00798">
    <property type="entry name" value="ALDOKETO_REDUCTASE_1"/>
    <property type="match status" value="1"/>
</dbReference>
<organism evidence="7 9">
    <name type="scientific">Didymodactylos carnosus</name>
    <dbReference type="NCBI Taxonomy" id="1234261"/>
    <lineage>
        <taxon>Eukaryota</taxon>
        <taxon>Metazoa</taxon>
        <taxon>Spiralia</taxon>
        <taxon>Gnathifera</taxon>
        <taxon>Rotifera</taxon>
        <taxon>Eurotatoria</taxon>
        <taxon>Bdelloidea</taxon>
        <taxon>Philodinida</taxon>
        <taxon>Philodinidae</taxon>
        <taxon>Didymodactylos</taxon>
    </lineage>
</organism>
<evidence type="ECO:0000313" key="9">
    <source>
        <dbReference type="Proteomes" id="UP000663829"/>
    </source>
</evidence>
<evidence type="ECO:0000256" key="1">
    <source>
        <dbReference type="ARBA" id="ARBA00023002"/>
    </source>
</evidence>
<gene>
    <name evidence="7" type="ORF">GPM918_LOCUS4331</name>
    <name evidence="8" type="ORF">SRO942_LOCUS4332</name>
</gene>
<dbReference type="EMBL" id="CAJOBC010000578">
    <property type="protein sequence ID" value="CAF3602958.1"/>
    <property type="molecule type" value="Genomic_DNA"/>
</dbReference>
<dbReference type="InterPro" id="IPR023210">
    <property type="entry name" value="NADP_OxRdtase_dom"/>
</dbReference>
<dbReference type="Proteomes" id="UP000681722">
    <property type="component" value="Unassembled WGS sequence"/>
</dbReference>